<proteinExistence type="predicted"/>
<dbReference type="EMBL" id="JAAEDI010000006">
    <property type="protein sequence ID" value="MBR0649357.1"/>
    <property type="molecule type" value="Genomic_DNA"/>
</dbReference>
<keyword evidence="1" id="KW-0732">Signal</keyword>
<evidence type="ECO:0000313" key="2">
    <source>
        <dbReference type="EMBL" id="MBR0649357.1"/>
    </source>
</evidence>
<dbReference type="Proteomes" id="UP000698752">
    <property type="component" value="Unassembled WGS sequence"/>
</dbReference>
<feature type="signal peptide" evidence="1">
    <location>
        <begin position="1"/>
        <end position="23"/>
    </location>
</feature>
<name>A0ABS5EEB7_9PROT</name>
<dbReference type="Pfam" id="PF11454">
    <property type="entry name" value="DUF3016"/>
    <property type="match status" value="1"/>
</dbReference>
<comment type="caution">
    <text evidence="2">The sequence shown here is derived from an EMBL/GenBank/DDBJ whole genome shotgun (WGS) entry which is preliminary data.</text>
</comment>
<protein>
    <submittedName>
        <fullName evidence="2">DUF3016 domain-containing protein</fullName>
    </submittedName>
</protein>
<dbReference type="RefSeq" id="WP_211867263.1">
    <property type="nucleotide sequence ID" value="NZ_JAAEDI010000006.1"/>
</dbReference>
<gene>
    <name evidence="2" type="ORF">GXW78_06765</name>
</gene>
<reference evidence="3" key="1">
    <citation type="journal article" date="2021" name="Syst. Appl. Microbiol.">
        <title>Roseomonas hellenica sp. nov., isolated from roots of wild-growing Alkanna tinctoria.</title>
        <authorList>
            <person name="Rat A."/>
            <person name="Naranjo H.D."/>
            <person name="Lebbe L."/>
            <person name="Cnockaert M."/>
            <person name="Krigas N."/>
            <person name="Grigoriadou K."/>
            <person name="Maloupa E."/>
            <person name="Willems A."/>
        </authorList>
    </citation>
    <scope>NUCLEOTIDE SEQUENCE [LARGE SCALE GENOMIC DNA]</scope>
    <source>
        <strain evidence="3">LMG 31159</strain>
    </source>
</reference>
<accession>A0ABS5EEB7</accession>
<keyword evidence="3" id="KW-1185">Reference proteome</keyword>
<sequence>MRAYFTGIAAALTVATTAGTAQAEVRVTFVNPQGYTDAGLYRTGSVGEDAPALVGLRRIFERLGQRLPPGQDLQIEVSDIDLAGYFPPWGPANPAFRVMEPTTWPRINLRYTVTRDGHVVSGGEATITDMTYLRRPMVARSSDPLRYEDAMLRDWFADRLGTSPQLMTR</sequence>
<evidence type="ECO:0000313" key="3">
    <source>
        <dbReference type="Proteomes" id="UP000698752"/>
    </source>
</evidence>
<organism evidence="2 3">
    <name type="scientific">Neoroseomonas terrae</name>
    <dbReference type="NCBI Taxonomy" id="424799"/>
    <lineage>
        <taxon>Bacteria</taxon>
        <taxon>Pseudomonadati</taxon>
        <taxon>Pseudomonadota</taxon>
        <taxon>Alphaproteobacteria</taxon>
        <taxon>Acetobacterales</taxon>
        <taxon>Acetobacteraceae</taxon>
        <taxon>Neoroseomonas</taxon>
    </lineage>
</organism>
<feature type="chain" id="PRO_5047487528" evidence="1">
    <location>
        <begin position="24"/>
        <end position="169"/>
    </location>
</feature>
<dbReference type="InterPro" id="IPR021557">
    <property type="entry name" value="DUF3016"/>
</dbReference>
<evidence type="ECO:0000256" key="1">
    <source>
        <dbReference type="SAM" id="SignalP"/>
    </source>
</evidence>